<comment type="caution">
    <text evidence="2">The sequence shown here is derived from an EMBL/GenBank/DDBJ whole genome shotgun (WGS) entry which is preliminary data.</text>
</comment>
<evidence type="ECO:0000256" key="1">
    <source>
        <dbReference type="SAM" id="SignalP"/>
    </source>
</evidence>
<keyword evidence="3" id="KW-1185">Reference proteome</keyword>
<gene>
    <name evidence="2" type="ORF">QV13_24535</name>
</gene>
<sequence length="157" mass="15299">MKGFLPGFALLGLAASSFTSFAATQGVIFNGSVTSVCVLTVGANGTMTVSPNLQSLSSHNSGGTAGTANLATTGGVTVSVDAAPTGVTTPAADSGTIAWTPTYAVSGAHNFPEGTASHALTAPGTSLVTVNLAGAKTGTDTFVAGNYQATVTVRCEP</sequence>
<dbReference type="AlphaFoldDB" id="A0A1C2DDH9"/>
<evidence type="ECO:0000313" key="2">
    <source>
        <dbReference type="EMBL" id="OCX12763.1"/>
    </source>
</evidence>
<keyword evidence="1" id="KW-0732">Signal</keyword>
<dbReference type="Proteomes" id="UP000094412">
    <property type="component" value="Unassembled WGS sequence"/>
</dbReference>
<accession>A0A1C2DDH9</accession>
<dbReference type="OrthoDB" id="7908325at2"/>
<name>A0A1C2DDH9_9HYPH</name>
<feature type="signal peptide" evidence="1">
    <location>
        <begin position="1"/>
        <end position="22"/>
    </location>
</feature>
<proteinExistence type="predicted"/>
<dbReference type="EMBL" id="MDEO01000036">
    <property type="protein sequence ID" value="OCX12763.1"/>
    <property type="molecule type" value="Genomic_DNA"/>
</dbReference>
<feature type="chain" id="PRO_5008659205" description="Spore coat protein U domain-containing protein" evidence="1">
    <location>
        <begin position="23"/>
        <end position="157"/>
    </location>
</feature>
<protein>
    <recommendedName>
        <fullName evidence="4">Spore coat protein U domain-containing protein</fullName>
    </recommendedName>
</protein>
<dbReference type="RefSeq" id="WP_024924167.1">
    <property type="nucleotide sequence ID" value="NZ_MDEO01000036.1"/>
</dbReference>
<organism evidence="2 3">
    <name type="scientific">Mesorhizobium hungaricum</name>
    <dbReference type="NCBI Taxonomy" id="1566387"/>
    <lineage>
        <taxon>Bacteria</taxon>
        <taxon>Pseudomonadati</taxon>
        <taxon>Pseudomonadota</taxon>
        <taxon>Alphaproteobacteria</taxon>
        <taxon>Hyphomicrobiales</taxon>
        <taxon>Phyllobacteriaceae</taxon>
        <taxon>Mesorhizobium</taxon>
    </lineage>
</organism>
<dbReference type="STRING" id="1566387.QV13_24535"/>
<evidence type="ECO:0000313" key="3">
    <source>
        <dbReference type="Proteomes" id="UP000094412"/>
    </source>
</evidence>
<reference evidence="2 3" key="1">
    <citation type="submission" date="2016-08" db="EMBL/GenBank/DDBJ databases">
        <title>Whole genome sequence of Mesorhizobium sp. strain UASWS1009 isolated from industrial sewage.</title>
        <authorList>
            <person name="Crovadore J."/>
            <person name="Calmin G."/>
            <person name="Chablais R."/>
            <person name="Cochard B."/>
            <person name="Lefort F."/>
        </authorList>
    </citation>
    <scope>NUCLEOTIDE SEQUENCE [LARGE SCALE GENOMIC DNA]</scope>
    <source>
        <strain evidence="2 3">UASWS1009</strain>
    </source>
</reference>
<evidence type="ECO:0008006" key="4">
    <source>
        <dbReference type="Google" id="ProtNLM"/>
    </source>
</evidence>